<evidence type="ECO:0000256" key="1">
    <source>
        <dbReference type="SAM" id="Phobius"/>
    </source>
</evidence>
<reference evidence="2" key="1">
    <citation type="submission" date="2006-12" db="EMBL/GenBank/DDBJ databases">
        <title>Complete sequence of Pyrobaculum islandicum DSM 4184.</title>
        <authorList>
            <person name="Copeland A."/>
            <person name="Lucas S."/>
            <person name="Lapidus A."/>
            <person name="Barry K."/>
            <person name="Detter J.C."/>
            <person name="Glavina del Rio T."/>
            <person name="Dalin E."/>
            <person name="Tice H."/>
            <person name="Pitluck S."/>
            <person name="Meincke L."/>
            <person name="Brettin T."/>
            <person name="Bruce D."/>
            <person name="Han C."/>
            <person name="Tapia R."/>
            <person name="Gilna P."/>
            <person name="Schmutz J."/>
            <person name="Larimer F."/>
            <person name="Land M."/>
            <person name="Hauser L."/>
            <person name="Kyrpides N."/>
            <person name="Mikhailova N."/>
            <person name="Cozen A.E."/>
            <person name="Fitz-Gibbon S.T."/>
            <person name="House C.H."/>
            <person name="Saltikov C."/>
            <person name="Lowe T."/>
            <person name="Richardson P."/>
        </authorList>
    </citation>
    <scope>NUCLEOTIDE SEQUENCE [LARGE SCALE GENOMIC DNA]</scope>
    <source>
        <strain evidence="2">DSM 4184</strain>
    </source>
</reference>
<sequence>MGNRLVLPLLGGKYIASIKAAIALLFHGNTLALPYVAKIWGLTAPPLSILAWLIILGASLSKLGFDIKSAYICSPRGAAVYISEFIRGGFRSLSDILGIEREILVKAYEAHLEIMKPYMFRRDNIEIFIRVRNGDVDIIAARCPRWRTCSHDFPDECPEVRKIIYASISH</sequence>
<dbReference type="Proteomes" id="UP000002595">
    <property type="component" value="Chromosome"/>
</dbReference>
<name>A1RVZ6_PYRIL</name>
<keyword evidence="3" id="KW-1185">Reference proteome</keyword>
<feature type="transmembrane region" description="Helical" evidence="1">
    <location>
        <begin position="39"/>
        <end position="60"/>
    </location>
</feature>
<dbReference type="EMBL" id="CP000504">
    <property type="protein sequence ID" value="ABL89128.1"/>
    <property type="molecule type" value="Genomic_DNA"/>
</dbReference>
<proteinExistence type="predicted"/>
<feature type="transmembrane region" description="Helical" evidence="1">
    <location>
        <begin position="7"/>
        <end position="27"/>
    </location>
</feature>
<keyword evidence="1" id="KW-0812">Transmembrane</keyword>
<organism evidence="2 3">
    <name type="scientific">Pyrobaculum islandicum (strain DSM 4184 / JCM 9189 / GEO3)</name>
    <dbReference type="NCBI Taxonomy" id="384616"/>
    <lineage>
        <taxon>Archaea</taxon>
        <taxon>Thermoproteota</taxon>
        <taxon>Thermoprotei</taxon>
        <taxon>Thermoproteales</taxon>
        <taxon>Thermoproteaceae</taxon>
        <taxon>Pyrobaculum</taxon>
    </lineage>
</organism>
<keyword evidence="1" id="KW-0472">Membrane</keyword>
<dbReference type="HOGENOM" id="CLU_104923_0_0_2"/>
<gene>
    <name evidence="2" type="ordered locus">Pisl_1981</name>
</gene>
<dbReference type="KEGG" id="pis:Pisl_1981"/>
<evidence type="ECO:0000313" key="2">
    <source>
        <dbReference type="EMBL" id="ABL89128.1"/>
    </source>
</evidence>
<dbReference type="eggNOG" id="arCOG04037">
    <property type="taxonomic scope" value="Archaea"/>
</dbReference>
<protein>
    <submittedName>
        <fullName evidence="2">Uncharacterized protein</fullName>
    </submittedName>
</protein>
<dbReference type="STRING" id="384616.Pisl_1981"/>
<accession>A1RVZ6</accession>
<dbReference type="AlphaFoldDB" id="A1RVZ6"/>
<keyword evidence="1" id="KW-1133">Transmembrane helix</keyword>
<evidence type="ECO:0000313" key="3">
    <source>
        <dbReference type="Proteomes" id="UP000002595"/>
    </source>
</evidence>